<sequence length="88" mass="9950">MSEPAQEIGIGDFVRILGAQVKGFVTAFTCSLRREDSYLVEYVDADGNPQEREWSESQLSLVEKAKAEAEDWFETNEPDNVVPLRRAN</sequence>
<dbReference type="AlphaFoldDB" id="A0A178HZE0"/>
<dbReference type="STRING" id="1770058.A3840_06770"/>
<reference evidence="1 2" key="1">
    <citation type="submission" date="2016-03" db="EMBL/GenBank/DDBJ databases">
        <title>Genome sequencing of Devosia sp. S37.</title>
        <authorList>
            <person name="Mohd Nor M."/>
        </authorList>
    </citation>
    <scope>NUCLEOTIDE SEQUENCE [LARGE SCALE GENOMIC DNA]</scope>
    <source>
        <strain evidence="1 2">S37</strain>
    </source>
</reference>
<protein>
    <submittedName>
        <fullName evidence="1">Uncharacterized protein</fullName>
    </submittedName>
</protein>
<organism evidence="1 2">
    <name type="scientific">Devosia elaeis</name>
    <dbReference type="NCBI Taxonomy" id="1770058"/>
    <lineage>
        <taxon>Bacteria</taxon>
        <taxon>Pseudomonadati</taxon>
        <taxon>Pseudomonadota</taxon>
        <taxon>Alphaproteobacteria</taxon>
        <taxon>Hyphomicrobiales</taxon>
        <taxon>Devosiaceae</taxon>
        <taxon>Devosia</taxon>
    </lineage>
</organism>
<dbReference type="Proteomes" id="UP000078389">
    <property type="component" value="Unassembled WGS sequence"/>
</dbReference>
<keyword evidence="2" id="KW-1185">Reference proteome</keyword>
<dbReference type="EMBL" id="LVVY01000072">
    <property type="protein sequence ID" value="OAM78201.1"/>
    <property type="molecule type" value="Genomic_DNA"/>
</dbReference>
<evidence type="ECO:0000313" key="2">
    <source>
        <dbReference type="Proteomes" id="UP000078389"/>
    </source>
</evidence>
<evidence type="ECO:0000313" key="1">
    <source>
        <dbReference type="EMBL" id="OAM78201.1"/>
    </source>
</evidence>
<gene>
    <name evidence="1" type="ORF">A3840_06770</name>
</gene>
<dbReference type="RefSeq" id="WP_067453830.1">
    <property type="nucleotide sequence ID" value="NZ_LVVY01000072.1"/>
</dbReference>
<comment type="caution">
    <text evidence="1">The sequence shown here is derived from an EMBL/GenBank/DDBJ whole genome shotgun (WGS) entry which is preliminary data.</text>
</comment>
<proteinExistence type="predicted"/>
<accession>A0A178HZE0</accession>
<name>A0A178HZE0_9HYPH</name>